<evidence type="ECO:0000313" key="4">
    <source>
        <dbReference type="EMBL" id="VCW88410.1"/>
    </source>
</evidence>
<dbReference type="Gene3D" id="3.10.440.10">
    <property type="match status" value="1"/>
</dbReference>
<evidence type="ECO:0008006" key="6">
    <source>
        <dbReference type="Google" id="ProtNLM"/>
    </source>
</evidence>
<dbReference type="PANTHER" id="PTHR10956:SF0">
    <property type="entry name" value="60S RIBOSOMAL PROTEIN L31"/>
    <property type="match status" value="1"/>
</dbReference>
<name>A0A9X9Q0W1_GULGU</name>
<dbReference type="SMART" id="SM01380">
    <property type="entry name" value="Ribosomal_L31e"/>
    <property type="match status" value="1"/>
</dbReference>
<dbReference type="GO" id="GO:0022625">
    <property type="term" value="C:cytosolic large ribosomal subunit"/>
    <property type="evidence" value="ECO:0007669"/>
    <property type="project" value="TreeGrafter"/>
</dbReference>
<reference evidence="4 5" key="1">
    <citation type="submission" date="2018-10" db="EMBL/GenBank/DDBJ databases">
        <authorList>
            <person name="Ekblom R."/>
            <person name="Jareborg N."/>
        </authorList>
    </citation>
    <scope>NUCLEOTIDE SEQUENCE [LARGE SCALE GENOMIC DNA]</scope>
    <source>
        <tissue evidence="4">Muscle</tissue>
    </source>
</reference>
<dbReference type="SUPFAM" id="SSF54575">
    <property type="entry name" value="Ribosomal protein L31e"/>
    <property type="match status" value="1"/>
</dbReference>
<dbReference type="PANTHER" id="PTHR10956">
    <property type="entry name" value="60S RIBOSOMAL PROTEIN L31"/>
    <property type="match status" value="1"/>
</dbReference>
<dbReference type="GO" id="GO:0002181">
    <property type="term" value="P:cytoplasmic translation"/>
    <property type="evidence" value="ECO:0007669"/>
    <property type="project" value="TreeGrafter"/>
</dbReference>
<dbReference type="AlphaFoldDB" id="A0A9X9Q0W1"/>
<evidence type="ECO:0000256" key="3">
    <source>
        <dbReference type="ARBA" id="ARBA00023274"/>
    </source>
</evidence>
<comment type="similarity">
    <text evidence="1">Belongs to the eukaryotic ribosomal protein eL31 family.</text>
</comment>
<keyword evidence="3" id="KW-0687">Ribonucleoprotein</keyword>
<sequence length="94" mass="10889">MAPSKKDGEKEGHSAINNIVTCEYTIDIYKCIQGVGFKKCALWAFREIWKFVMTDMGIPYVYIDIRLNKDVWAEGIRNIPYCICVQLTRKHNKG</sequence>
<proteinExistence type="inferred from homology"/>
<protein>
    <recommendedName>
        <fullName evidence="6">60S ribosomal protein L31</fullName>
    </recommendedName>
</protein>
<organism evidence="4 5">
    <name type="scientific">Gulo gulo</name>
    <name type="common">Wolverine</name>
    <name type="synonym">Gluton</name>
    <dbReference type="NCBI Taxonomy" id="48420"/>
    <lineage>
        <taxon>Eukaryota</taxon>
        <taxon>Metazoa</taxon>
        <taxon>Chordata</taxon>
        <taxon>Craniata</taxon>
        <taxon>Vertebrata</taxon>
        <taxon>Euteleostomi</taxon>
        <taxon>Mammalia</taxon>
        <taxon>Eutheria</taxon>
        <taxon>Laurasiatheria</taxon>
        <taxon>Carnivora</taxon>
        <taxon>Caniformia</taxon>
        <taxon>Musteloidea</taxon>
        <taxon>Mustelidae</taxon>
        <taxon>Guloninae</taxon>
        <taxon>Gulo</taxon>
    </lineage>
</organism>
<dbReference type="InterPro" id="IPR000054">
    <property type="entry name" value="Ribosomal_eL31"/>
</dbReference>
<comment type="caution">
    <text evidence="4">The sequence shown here is derived from an EMBL/GenBank/DDBJ whole genome shotgun (WGS) entry which is preliminary data.</text>
</comment>
<gene>
    <name evidence="4" type="ORF">BN2614_LOCUS1</name>
</gene>
<keyword evidence="2" id="KW-0689">Ribosomal protein</keyword>
<evidence type="ECO:0000256" key="1">
    <source>
        <dbReference type="ARBA" id="ARBA00010808"/>
    </source>
</evidence>
<dbReference type="EMBL" id="CYRY02016102">
    <property type="protein sequence ID" value="VCW88410.1"/>
    <property type="molecule type" value="Genomic_DNA"/>
</dbReference>
<keyword evidence="5" id="KW-1185">Reference proteome</keyword>
<dbReference type="InterPro" id="IPR023621">
    <property type="entry name" value="Ribosomal_eL31_dom_sf"/>
</dbReference>
<dbReference type="Pfam" id="PF01198">
    <property type="entry name" value="Ribosomal_L31e"/>
    <property type="match status" value="1"/>
</dbReference>
<dbReference type="Proteomes" id="UP000269945">
    <property type="component" value="Unassembled WGS sequence"/>
</dbReference>
<evidence type="ECO:0000313" key="5">
    <source>
        <dbReference type="Proteomes" id="UP000269945"/>
    </source>
</evidence>
<dbReference type="GO" id="GO:0003735">
    <property type="term" value="F:structural constituent of ribosome"/>
    <property type="evidence" value="ECO:0007669"/>
    <property type="project" value="InterPro"/>
</dbReference>
<evidence type="ECO:0000256" key="2">
    <source>
        <dbReference type="ARBA" id="ARBA00022980"/>
    </source>
</evidence>
<accession>A0A9X9Q0W1</accession>